<dbReference type="InParanoid" id="K9F7T8"/>
<organism evidence="1 2">
    <name type="scientific">Penicillium digitatum (strain PHI26 / CECT 20796)</name>
    <name type="common">Green mold</name>
    <dbReference type="NCBI Taxonomy" id="1170229"/>
    <lineage>
        <taxon>Eukaryota</taxon>
        <taxon>Fungi</taxon>
        <taxon>Dikarya</taxon>
        <taxon>Ascomycota</taxon>
        <taxon>Pezizomycotina</taxon>
        <taxon>Eurotiomycetes</taxon>
        <taxon>Eurotiomycetidae</taxon>
        <taxon>Eurotiales</taxon>
        <taxon>Aspergillaceae</taxon>
        <taxon>Penicillium</taxon>
    </lineage>
</organism>
<protein>
    <submittedName>
        <fullName evidence="1">Uncharacterized protein</fullName>
    </submittedName>
</protein>
<dbReference type="HOGENOM" id="CLU_3377277_0_0_1"/>
<keyword evidence="2" id="KW-1185">Reference proteome</keyword>
<evidence type="ECO:0000313" key="2">
    <source>
        <dbReference type="Proteomes" id="UP000009882"/>
    </source>
</evidence>
<proteinExistence type="predicted"/>
<gene>
    <name evidence="1" type="ORF">PDIG_85020</name>
</gene>
<reference evidence="2" key="1">
    <citation type="journal article" date="2012" name="BMC Genomics">
        <title>Genome sequence of the necrotrophic fungus Penicillium digitatum, the main postharvest pathogen of citrus.</title>
        <authorList>
            <person name="Marcet-Houben M."/>
            <person name="Ballester A.-R."/>
            <person name="de la Fuente B."/>
            <person name="Harries E."/>
            <person name="Marcos J.F."/>
            <person name="Gonzalez-Candelas L."/>
            <person name="Gabaldon T."/>
        </authorList>
    </citation>
    <scope>NUCLEOTIDE SEQUENCE [LARGE SCALE GENOMIC DNA]</scope>
    <source>
        <strain evidence="2">PHI26 / CECT 20796</strain>
    </source>
</reference>
<sequence>MIESSCHCAPNLKQAISSLRSFRPCFPLAFWAST</sequence>
<dbReference type="Proteomes" id="UP000009882">
    <property type="component" value="Unassembled WGS sequence"/>
</dbReference>
<evidence type="ECO:0000313" key="1">
    <source>
        <dbReference type="EMBL" id="EKV05179.1"/>
    </source>
</evidence>
<comment type="caution">
    <text evidence="1">The sequence shown here is derived from an EMBL/GenBank/DDBJ whole genome shotgun (WGS) entry which is preliminary data.</text>
</comment>
<dbReference type="AlphaFoldDB" id="K9F7T8"/>
<accession>K9F7T8</accession>
<name>K9F7T8_PEND2</name>
<dbReference type="EMBL" id="AKCT01000311">
    <property type="protein sequence ID" value="EKV05179.1"/>
    <property type="molecule type" value="Genomic_DNA"/>
</dbReference>